<evidence type="ECO:0000256" key="7">
    <source>
        <dbReference type="SAM" id="MobiDB-lite"/>
    </source>
</evidence>
<evidence type="ECO:0000313" key="10">
    <source>
        <dbReference type="Proteomes" id="UP001565927"/>
    </source>
</evidence>
<reference evidence="9 10" key="1">
    <citation type="submission" date="2024-07" db="EMBL/GenBank/DDBJ databases">
        <authorList>
            <person name="Thanompreechachai J."/>
            <person name="Duangmal K."/>
        </authorList>
    </citation>
    <scope>NUCLEOTIDE SEQUENCE [LARGE SCALE GENOMIC DNA]</scope>
    <source>
        <strain evidence="9 10">LSe6-4</strain>
    </source>
</reference>
<dbReference type="PROSITE" id="PS50928">
    <property type="entry name" value="ABC_TM1"/>
    <property type="match status" value="1"/>
</dbReference>
<name>A0ABV4H086_9ACTN</name>
<dbReference type="CDD" id="cd06261">
    <property type="entry name" value="TM_PBP2"/>
    <property type="match status" value="1"/>
</dbReference>
<feature type="transmembrane region" description="Helical" evidence="6">
    <location>
        <begin position="132"/>
        <end position="151"/>
    </location>
</feature>
<feature type="compositionally biased region" description="Low complexity" evidence="7">
    <location>
        <begin position="311"/>
        <end position="320"/>
    </location>
</feature>
<comment type="caution">
    <text evidence="9">The sequence shown here is derived from an EMBL/GenBank/DDBJ whole genome shotgun (WGS) entry which is preliminary data.</text>
</comment>
<evidence type="ECO:0000256" key="6">
    <source>
        <dbReference type="RuleBase" id="RU363032"/>
    </source>
</evidence>
<organism evidence="9 10">
    <name type="scientific">Kineococcus halophytocola</name>
    <dbReference type="NCBI Taxonomy" id="3234027"/>
    <lineage>
        <taxon>Bacteria</taxon>
        <taxon>Bacillati</taxon>
        <taxon>Actinomycetota</taxon>
        <taxon>Actinomycetes</taxon>
        <taxon>Kineosporiales</taxon>
        <taxon>Kineosporiaceae</taxon>
        <taxon>Kineococcus</taxon>
    </lineage>
</organism>
<evidence type="ECO:0000256" key="1">
    <source>
        <dbReference type="ARBA" id="ARBA00004141"/>
    </source>
</evidence>
<protein>
    <submittedName>
        <fullName evidence="9">Amino acid ABC transporter permease</fullName>
    </submittedName>
</protein>
<keyword evidence="2 6" id="KW-0812">Transmembrane</keyword>
<proteinExistence type="inferred from homology"/>
<keyword evidence="6" id="KW-0813">Transport</keyword>
<dbReference type="PANTHER" id="PTHR30614:SF0">
    <property type="entry name" value="L-CYSTINE TRANSPORT SYSTEM PERMEASE PROTEIN TCYL"/>
    <property type="match status" value="1"/>
</dbReference>
<dbReference type="Pfam" id="PF00528">
    <property type="entry name" value="BPD_transp_1"/>
    <property type="match status" value="1"/>
</dbReference>
<feature type="region of interest" description="Disordered" evidence="7">
    <location>
        <begin position="310"/>
        <end position="329"/>
    </location>
</feature>
<dbReference type="InterPro" id="IPR035906">
    <property type="entry name" value="MetI-like_sf"/>
</dbReference>
<comment type="similarity">
    <text evidence="6">Belongs to the binding-protein-dependent transport system permease family.</text>
</comment>
<evidence type="ECO:0000313" key="9">
    <source>
        <dbReference type="EMBL" id="MEZ0164739.1"/>
    </source>
</evidence>
<evidence type="ECO:0000256" key="5">
    <source>
        <dbReference type="ARBA" id="ARBA00023136"/>
    </source>
</evidence>
<keyword evidence="5 6" id="KW-0472">Membrane</keyword>
<feature type="transmembrane region" description="Helical" evidence="6">
    <location>
        <begin position="71"/>
        <end position="99"/>
    </location>
</feature>
<feature type="transmembrane region" description="Helical" evidence="6">
    <location>
        <begin position="171"/>
        <end position="193"/>
    </location>
</feature>
<feature type="domain" description="ABC transmembrane type-1" evidence="8">
    <location>
        <begin position="75"/>
        <end position="296"/>
    </location>
</feature>
<dbReference type="EMBL" id="JBGFTU010000007">
    <property type="protein sequence ID" value="MEZ0164739.1"/>
    <property type="molecule type" value="Genomic_DNA"/>
</dbReference>
<evidence type="ECO:0000256" key="4">
    <source>
        <dbReference type="ARBA" id="ARBA00022989"/>
    </source>
</evidence>
<feature type="transmembrane region" description="Helical" evidence="6">
    <location>
        <begin position="273"/>
        <end position="296"/>
    </location>
</feature>
<comment type="subcellular location">
    <subcellularLocation>
        <location evidence="6">Cell membrane</location>
        <topology evidence="6">Multi-pass membrane protein</topology>
    </subcellularLocation>
    <subcellularLocation>
        <location evidence="1">Membrane</location>
        <topology evidence="1">Multi-pass membrane protein</topology>
    </subcellularLocation>
</comment>
<feature type="transmembrane region" description="Helical" evidence="6">
    <location>
        <begin position="31"/>
        <end position="51"/>
    </location>
</feature>
<dbReference type="SUPFAM" id="SSF161098">
    <property type="entry name" value="MetI-like"/>
    <property type="match status" value="1"/>
</dbReference>
<evidence type="ECO:0000256" key="2">
    <source>
        <dbReference type="ARBA" id="ARBA00022692"/>
    </source>
</evidence>
<keyword evidence="10" id="KW-1185">Reference proteome</keyword>
<sequence length="329" mass="35402">MSTPEAPGTSGVRDEEERPGRIDAVEVRHPWRWVTVAVIAVLALMLVHLLVTNPAFDWPFTLEVMNQTIVIRGLLVGTLFTTVCAMVIGITGGVLLAVLRLSDNRVLAGTAWTFTWFFRAIPRYVLLSITGGLGALFATGLSIGVPFDFLLQQWFGTPDLRLLTISQQSLFALFGGVFGGIVGLGVSEAAYMAEIARAGLLSVDRGQHEAAEALGMSKRLAMRRIVLPQAMRVIVPPTGNEVIAMLKDTSLLAAIPVATELFFRVSQIKNTTYQVMAGNMAAVLYYLIATSILMVGQHFLEKRFSRGYGGTPARRPAAAGVSLGPGGAK</sequence>
<dbReference type="InterPro" id="IPR043429">
    <property type="entry name" value="ArtM/GltK/GlnP/TcyL/YhdX-like"/>
</dbReference>
<evidence type="ECO:0000256" key="3">
    <source>
        <dbReference type="ARBA" id="ARBA00022970"/>
    </source>
</evidence>
<dbReference type="Proteomes" id="UP001565927">
    <property type="component" value="Unassembled WGS sequence"/>
</dbReference>
<dbReference type="InterPro" id="IPR000515">
    <property type="entry name" value="MetI-like"/>
</dbReference>
<dbReference type="Gene3D" id="1.10.3720.10">
    <property type="entry name" value="MetI-like"/>
    <property type="match status" value="1"/>
</dbReference>
<dbReference type="RefSeq" id="WP_370440974.1">
    <property type="nucleotide sequence ID" value="NZ_JBGFTU010000007.1"/>
</dbReference>
<keyword evidence="4 6" id="KW-1133">Transmembrane helix</keyword>
<keyword evidence="3" id="KW-0029">Amino-acid transport</keyword>
<accession>A0ABV4H086</accession>
<evidence type="ECO:0000259" key="8">
    <source>
        <dbReference type="PROSITE" id="PS50928"/>
    </source>
</evidence>
<dbReference type="PANTHER" id="PTHR30614">
    <property type="entry name" value="MEMBRANE COMPONENT OF AMINO ACID ABC TRANSPORTER"/>
    <property type="match status" value="1"/>
</dbReference>
<gene>
    <name evidence="9" type="ORF">AB2L27_08170</name>
</gene>